<evidence type="ECO:0000313" key="14">
    <source>
        <dbReference type="Proteomes" id="UP000026960"/>
    </source>
</evidence>
<evidence type="ECO:0000256" key="11">
    <source>
        <dbReference type="SAM" id="Phobius"/>
    </source>
</evidence>
<dbReference type="GO" id="GO:0016567">
    <property type="term" value="P:protein ubiquitination"/>
    <property type="evidence" value="ECO:0007669"/>
    <property type="project" value="UniProtKB-UniPathway"/>
</dbReference>
<evidence type="ECO:0000256" key="4">
    <source>
        <dbReference type="ARBA" id="ARBA00022679"/>
    </source>
</evidence>
<keyword evidence="11" id="KW-0472">Membrane</keyword>
<evidence type="ECO:0000256" key="7">
    <source>
        <dbReference type="ARBA" id="ARBA00022786"/>
    </source>
</evidence>
<dbReference type="SMART" id="SM00184">
    <property type="entry name" value="RING"/>
    <property type="match status" value="1"/>
</dbReference>
<dbReference type="STRING" id="65489.A0A0D3H3A6"/>
<dbReference type="Pfam" id="PF13639">
    <property type="entry name" value="zf-RING_2"/>
    <property type="match status" value="1"/>
</dbReference>
<dbReference type="AlphaFoldDB" id="A0A0D3H3A6"/>
<comment type="catalytic activity">
    <reaction evidence="1">
        <text>S-ubiquitinyl-[E2 ubiquitin-conjugating enzyme]-L-cysteine + [acceptor protein]-L-lysine = [E2 ubiquitin-conjugating enzyme]-L-cysteine + N(6)-ubiquitinyl-[acceptor protein]-L-lysine.</text>
        <dbReference type="EC" id="2.3.2.27"/>
    </reaction>
</comment>
<dbReference type="Gene3D" id="3.30.40.10">
    <property type="entry name" value="Zinc/RING finger domain, C3HC4 (zinc finger)"/>
    <property type="match status" value="1"/>
</dbReference>
<dbReference type="SUPFAM" id="SSF57850">
    <property type="entry name" value="RING/U-box"/>
    <property type="match status" value="1"/>
</dbReference>
<evidence type="ECO:0000259" key="12">
    <source>
        <dbReference type="PROSITE" id="PS50089"/>
    </source>
</evidence>
<evidence type="ECO:0000256" key="2">
    <source>
        <dbReference type="ARBA" id="ARBA00004906"/>
    </source>
</evidence>
<feature type="domain" description="RING-type" evidence="12">
    <location>
        <begin position="101"/>
        <end position="143"/>
    </location>
</feature>
<dbReference type="GO" id="GO:0061630">
    <property type="term" value="F:ubiquitin protein ligase activity"/>
    <property type="evidence" value="ECO:0007669"/>
    <property type="project" value="UniProtKB-EC"/>
</dbReference>
<evidence type="ECO:0000313" key="13">
    <source>
        <dbReference type="EnsemblPlants" id="OBART08G23870.1"/>
    </source>
</evidence>
<dbReference type="Gramene" id="OBART08G23870.1">
    <property type="protein sequence ID" value="OBART08G23870.1"/>
    <property type="gene ID" value="OBART08G23870"/>
</dbReference>
<evidence type="ECO:0000256" key="10">
    <source>
        <dbReference type="SAM" id="MobiDB-lite"/>
    </source>
</evidence>
<dbReference type="PROSITE" id="PS50089">
    <property type="entry name" value="ZF_RING_2"/>
    <property type="match status" value="1"/>
</dbReference>
<evidence type="ECO:0000256" key="5">
    <source>
        <dbReference type="ARBA" id="ARBA00022723"/>
    </source>
</evidence>
<keyword evidence="4" id="KW-0808">Transferase</keyword>
<dbReference type="InterPro" id="IPR013083">
    <property type="entry name" value="Znf_RING/FYVE/PHD"/>
</dbReference>
<dbReference type="InterPro" id="IPR001841">
    <property type="entry name" value="Znf_RING"/>
</dbReference>
<comment type="pathway">
    <text evidence="2">Protein modification; protein ubiquitination.</text>
</comment>
<keyword evidence="8" id="KW-0862">Zinc</keyword>
<reference evidence="13" key="2">
    <citation type="submission" date="2015-03" db="UniProtKB">
        <authorList>
            <consortium name="EnsemblPlants"/>
        </authorList>
    </citation>
    <scope>IDENTIFICATION</scope>
</reference>
<dbReference type="PaxDb" id="65489-OBART08G23870.1"/>
<keyword evidence="7" id="KW-0833">Ubl conjugation pathway</keyword>
<dbReference type="PANTHER" id="PTHR46913">
    <property type="entry name" value="RING-H2 FINGER PROTEIN ATL16"/>
    <property type="match status" value="1"/>
</dbReference>
<protein>
    <recommendedName>
        <fullName evidence="3">RING-type E3 ubiquitin transferase</fullName>
        <ecNumber evidence="3">2.3.2.27</ecNumber>
    </recommendedName>
</protein>
<dbReference type="UniPathway" id="UPA00143"/>
<organism evidence="13">
    <name type="scientific">Oryza barthii</name>
    <dbReference type="NCBI Taxonomy" id="65489"/>
    <lineage>
        <taxon>Eukaryota</taxon>
        <taxon>Viridiplantae</taxon>
        <taxon>Streptophyta</taxon>
        <taxon>Embryophyta</taxon>
        <taxon>Tracheophyta</taxon>
        <taxon>Spermatophyta</taxon>
        <taxon>Magnoliopsida</taxon>
        <taxon>Liliopsida</taxon>
        <taxon>Poales</taxon>
        <taxon>Poaceae</taxon>
        <taxon>BOP clade</taxon>
        <taxon>Oryzoideae</taxon>
        <taxon>Oryzeae</taxon>
        <taxon>Oryzinae</taxon>
        <taxon>Oryza</taxon>
    </lineage>
</organism>
<dbReference type="PANTHER" id="PTHR46913:SF17">
    <property type="entry name" value="RING-TYPE E3 UBIQUITIN TRANSFERASE"/>
    <property type="match status" value="1"/>
</dbReference>
<keyword evidence="5" id="KW-0479">Metal-binding</keyword>
<feature type="transmembrane region" description="Helical" evidence="11">
    <location>
        <begin position="12"/>
        <end position="36"/>
    </location>
</feature>
<keyword evidence="11" id="KW-0812">Transmembrane</keyword>
<dbReference type="Proteomes" id="UP000026960">
    <property type="component" value="Chromosome 8"/>
</dbReference>
<sequence>MGSALSGSGSGSLLVLSVSVVGILFTSILLLAYYLFLACSWRRRSHQTARPTPPLPSFFLATTSTAADQPRRGLGLEEAAIRRIPTLRYHQQQQHNKQQQCGVCLGEFREGERLRRLPPCLHSFHIDCIDAWLATALTCPLCRAHVTVDTNHIAAAAAATTSTRHDDDQLLSGVHQPMRRSFSLDSCHLYLAIILHPHQLSDSDTRSRSRREPKPAVLESERPSRTLRRSFFSFSHTTTSPVPTPILPI</sequence>
<evidence type="ECO:0000256" key="3">
    <source>
        <dbReference type="ARBA" id="ARBA00012483"/>
    </source>
</evidence>
<evidence type="ECO:0000256" key="9">
    <source>
        <dbReference type="PROSITE-ProRule" id="PRU00175"/>
    </source>
</evidence>
<evidence type="ECO:0000256" key="6">
    <source>
        <dbReference type="ARBA" id="ARBA00022771"/>
    </source>
</evidence>
<name>A0A0D3H3A6_9ORYZ</name>
<accession>A0A0D3H3A6</accession>
<dbReference type="FunFam" id="3.30.40.10:FF:000456">
    <property type="entry name" value="RING-H2 finger protein ATL16"/>
    <property type="match status" value="1"/>
</dbReference>
<keyword evidence="6 9" id="KW-0863">Zinc-finger</keyword>
<dbReference type="EC" id="2.3.2.27" evidence="3"/>
<feature type="region of interest" description="Disordered" evidence="10">
    <location>
        <begin position="202"/>
        <end position="223"/>
    </location>
</feature>
<dbReference type="HOGENOM" id="CLU_040108_3_0_1"/>
<proteinExistence type="predicted"/>
<keyword evidence="11" id="KW-1133">Transmembrane helix</keyword>
<evidence type="ECO:0000256" key="8">
    <source>
        <dbReference type="ARBA" id="ARBA00022833"/>
    </source>
</evidence>
<keyword evidence="14" id="KW-1185">Reference proteome</keyword>
<dbReference type="eggNOG" id="KOG0800">
    <property type="taxonomic scope" value="Eukaryota"/>
</dbReference>
<reference evidence="13" key="1">
    <citation type="journal article" date="2009" name="Rice">
        <title>De Novo Next Generation Sequencing of Plant Genomes.</title>
        <authorList>
            <person name="Rounsley S."/>
            <person name="Marri P.R."/>
            <person name="Yu Y."/>
            <person name="He R."/>
            <person name="Sisneros N."/>
            <person name="Goicoechea J.L."/>
            <person name="Lee S.J."/>
            <person name="Angelova A."/>
            <person name="Kudrna D."/>
            <person name="Luo M."/>
            <person name="Affourtit J."/>
            <person name="Desany B."/>
            <person name="Knight J."/>
            <person name="Niazi F."/>
            <person name="Egholm M."/>
            <person name="Wing R.A."/>
        </authorList>
    </citation>
    <scope>NUCLEOTIDE SEQUENCE [LARGE SCALE GENOMIC DNA]</scope>
    <source>
        <strain evidence="13">cv. IRGC 105608</strain>
    </source>
</reference>
<dbReference type="InterPro" id="IPR044600">
    <property type="entry name" value="ATL1/ATL16-like"/>
</dbReference>
<dbReference type="GO" id="GO:0008270">
    <property type="term" value="F:zinc ion binding"/>
    <property type="evidence" value="ECO:0007669"/>
    <property type="project" value="UniProtKB-KW"/>
</dbReference>
<evidence type="ECO:0000256" key="1">
    <source>
        <dbReference type="ARBA" id="ARBA00000900"/>
    </source>
</evidence>
<dbReference type="EnsemblPlants" id="OBART08G23870.1">
    <property type="protein sequence ID" value="OBART08G23870.1"/>
    <property type="gene ID" value="OBART08G23870"/>
</dbReference>